<dbReference type="PANTHER" id="PTHR35788">
    <property type="entry name" value="EXPORTED PROTEIN-RELATED"/>
    <property type="match status" value="1"/>
</dbReference>
<evidence type="ECO:0000259" key="2">
    <source>
        <dbReference type="PROSITE" id="PS51109"/>
    </source>
</evidence>
<dbReference type="STRING" id="1707952.A6A03_05230"/>
<accession>A0A178LUB2</accession>
<evidence type="ECO:0000256" key="1">
    <source>
        <dbReference type="ARBA" id="ARBA00022729"/>
    </source>
</evidence>
<dbReference type="InterPro" id="IPR011098">
    <property type="entry name" value="G5_dom"/>
</dbReference>
<dbReference type="OrthoDB" id="9797191at2"/>
<dbReference type="AlphaFoldDB" id="A0A178LUB2"/>
<dbReference type="InterPro" id="IPR007391">
    <property type="entry name" value="Vancomycin_resist_VanW"/>
</dbReference>
<name>A0A178LUB2_9CHLR</name>
<feature type="domain" description="G5" evidence="2">
    <location>
        <begin position="531"/>
        <end position="610"/>
    </location>
</feature>
<dbReference type="Pfam" id="PF04294">
    <property type="entry name" value="VanW"/>
    <property type="match status" value="1"/>
</dbReference>
<comment type="caution">
    <text evidence="3">The sequence shown here is derived from an EMBL/GenBank/DDBJ whole genome shotgun (WGS) entry which is preliminary data.</text>
</comment>
<dbReference type="PROSITE" id="PS51109">
    <property type="entry name" value="G5"/>
    <property type="match status" value="1"/>
</dbReference>
<dbReference type="InterPro" id="IPR022029">
    <property type="entry name" value="YoaR-like_PG-bd"/>
</dbReference>
<keyword evidence="4" id="KW-1185">Reference proteome</keyword>
<sequence length="610" mass="67004">MDRPLPARMPRARRSWPWRVIEWLLVLTALAGLAVLLGYGAILLGERLLAERIYPNISVRGLPIGGLTRAEARAMLLRRYADFLAAPVTLSFEGQLWRPAAEDLGLSLAIDEALDAAFALGHDLNWQANTRIAAATWQYGVDLPLRLRFDQRIAQQTLRTIAAEIDRAPVEASVDLRNGVIVVGAEQWGRQTLIDDTIADIAAAVQSLQPQEVTIRTRLLEPRVRDADLAPTVAELQLLLHGPIRLEGRGGQCPAGCRWEWPVPQIAAWIKLRSLTAIDGRPAMAVMIDQAAIRAALTPIAAALREEGGLPRVDWNNGNLRIRTPGTPGRGLAVEEALARINGALYSHERTVTLPLRELPPPVTADNLAALGITEPVGVGVSSFRNSAEYRITNIQAGARQMDGVLIPPGAAFSFNTTLGPVTPERGFVEGLAIVANRTQKEWGGGLCQVSTTVFRAAFFAGLPITERHEHSFRIGWYEELGEPPGLDAAIFTGVHDLRFVNDTGGWLLLTSKVDLQRQQLTMILYGPPSNRRVEYAYRILERTPAPTQPVYVDDPTLPAGVIRQTDTARGGLRVEVYRTVYTNGEISRRDTIPTTFQPWPDIFVRGTGR</sequence>
<dbReference type="InterPro" id="IPR052913">
    <property type="entry name" value="Glycopeptide_resist_protein"/>
</dbReference>
<dbReference type="Pfam" id="PF07501">
    <property type="entry name" value="G5"/>
    <property type="match status" value="1"/>
</dbReference>
<dbReference type="EMBL" id="LWQS01000114">
    <property type="protein sequence ID" value="OAN37051.1"/>
    <property type="molecule type" value="Genomic_DNA"/>
</dbReference>
<keyword evidence="1" id="KW-0732">Signal</keyword>
<evidence type="ECO:0000313" key="3">
    <source>
        <dbReference type="EMBL" id="OAN37051.1"/>
    </source>
</evidence>
<protein>
    <submittedName>
        <fullName evidence="3">Vanomycin resistance protein VanB</fullName>
    </submittedName>
</protein>
<dbReference type="Pfam" id="PF12229">
    <property type="entry name" value="PG_binding_4"/>
    <property type="match status" value="1"/>
</dbReference>
<organism evidence="3 4">
    <name type="scientific">Chloroflexus islandicus</name>
    <dbReference type="NCBI Taxonomy" id="1707952"/>
    <lineage>
        <taxon>Bacteria</taxon>
        <taxon>Bacillati</taxon>
        <taxon>Chloroflexota</taxon>
        <taxon>Chloroflexia</taxon>
        <taxon>Chloroflexales</taxon>
        <taxon>Chloroflexineae</taxon>
        <taxon>Chloroflexaceae</taxon>
        <taxon>Chloroflexus</taxon>
    </lineage>
</organism>
<proteinExistence type="predicted"/>
<dbReference type="RefSeq" id="WP_066791343.1">
    <property type="nucleotide sequence ID" value="NZ_LWQS01000114.1"/>
</dbReference>
<evidence type="ECO:0000313" key="4">
    <source>
        <dbReference type="Proteomes" id="UP000078287"/>
    </source>
</evidence>
<dbReference type="PANTHER" id="PTHR35788:SF1">
    <property type="entry name" value="EXPORTED PROTEIN"/>
    <property type="match status" value="1"/>
</dbReference>
<reference evidence="3 4" key="1">
    <citation type="submission" date="2016-04" db="EMBL/GenBank/DDBJ databases">
        <title>Chloroflexus islandicus sp. nov., a thermophilic filamentous anoxygenic phototrophic bacterium from geyser Strokkur (Iceland).</title>
        <authorList>
            <person name="Gaisin V.A."/>
            <person name="Kalashnikov A.M."/>
            <person name="Sukhacheva M.V."/>
            <person name="Grouzdev D.S."/>
            <person name="Ivanov T.M."/>
            <person name="Kuznetsov B."/>
            <person name="Gorlenko V.M."/>
        </authorList>
    </citation>
    <scope>NUCLEOTIDE SEQUENCE [LARGE SCALE GENOMIC DNA]</scope>
    <source>
        <strain evidence="4">isl-2</strain>
    </source>
</reference>
<gene>
    <name evidence="3" type="ORF">A6A03_05230</name>
</gene>
<dbReference type="SMART" id="SM01208">
    <property type="entry name" value="G5"/>
    <property type="match status" value="1"/>
</dbReference>
<dbReference type="Proteomes" id="UP000078287">
    <property type="component" value="Unassembled WGS sequence"/>
</dbReference>